<comment type="similarity">
    <text evidence="2">Belongs to the thymidylate kinase family.</text>
</comment>
<dbReference type="GO" id="GO:0006227">
    <property type="term" value="P:dUDP biosynthetic process"/>
    <property type="evidence" value="ECO:0007669"/>
    <property type="project" value="TreeGrafter"/>
</dbReference>
<dbReference type="GO" id="GO:0004550">
    <property type="term" value="F:nucleoside diphosphate kinase activity"/>
    <property type="evidence" value="ECO:0007669"/>
    <property type="project" value="TreeGrafter"/>
</dbReference>
<accession>A0A182FEC8</accession>
<dbReference type="InterPro" id="IPR018094">
    <property type="entry name" value="Thymidylate_kinase"/>
</dbReference>
<dbReference type="GO" id="GO:0005524">
    <property type="term" value="F:ATP binding"/>
    <property type="evidence" value="ECO:0007669"/>
    <property type="project" value="UniProtKB-KW"/>
</dbReference>
<dbReference type="GO" id="GO:0005739">
    <property type="term" value="C:mitochondrion"/>
    <property type="evidence" value="ECO:0007669"/>
    <property type="project" value="TreeGrafter"/>
</dbReference>
<dbReference type="InterPro" id="IPR039430">
    <property type="entry name" value="Thymidylate_kin-like_dom"/>
</dbReference>
<evidence type="ECO:0000256" key="8">
    <source>
        <dbReference type="ARBA" id="ARBA00022777"/>
    </source>
</evidence>
<dbReference type="PANTHER" id="PTHR10344">
    <property type="entry name" value="THYMIDYLATE KINASE"/>
    <property type="match status" value="1"/>
</dbReference>
<reference evidence="11" key="2">
    <citation type="submission" date="2022-08" db="UniProtKB">
        <authorList>
            <consortium name="EnsemblMetazoa"/>
        </authorList>
    </citation>
    <scope>IDENTIFICATION</scope>
    <source>
        <strain evidence="11">STECLA/ALBI9_A</strain>
    </source>
</reference>
<evidence type="ECO:0000313" key="11">
    <source>
        <dbReference type="EnsemblMetazoa" id="AALB004869-PA"/>
    </source>
</evidence>
<dbReference type="VEuPathDB" id="VectorBase:AALB004869"/>
<dbReference type="AlphaFoldDB" id="A0A182FEC8"/>
<dbReference type="Gene3D" id="3.40.50.300">
    <property type="entry name" value="P-loop containing nucleotide triphosphate hydrolases"/>
    <property type="match status" value="1"/>
</dbReference>
<name>A0A182FEC8_ANOAL</name>
<evidence type="ECO:0000256" key="2">
    <source>
        <dbReference type="ARBA" id="ARBA00009776"/>
    </source>
</evidence>
<evidence type="ECO:0000256" key="1">
    <source>
        <dbReference type="ARBA" id="ARBA00004992"/>
    </source>
</evidence>
<keyword evidence="9" id="KW-0067">ATP-binding</keyword>
<evidence type="ECO:0000313" key="12">
    <source>
        <dbReference type="Proteomes" id="UP000069272"/>
    </source>
</evidence>
<organism evidence="11 12">
    <name type="scientific">Anopheles albimanus</name>
    <name type="common">New world malaria mosquito</name>
    <dbReference type="NCBI Taxonomy" id="7167"/>
    <lineage>
        <taxon>Eukaryota</taxon>
        <taxon>Metazoa</taxon>
        <taxon>Ecdysozoa</taxon>
        <taxon>Arthropoda</taxon>
        <taxon>Hexapoda</taxon>
        <taxon>Insecta</taxon>
        <taxon>Pterygota</taxon>
        <taxon>Neoptera</taxon>
        <taxon>Endopterygota</taxon>
        <taxon>Diptera</taxon>
        <taxon>Nematocera</taxon>
        <taxon>Culicoidea</taxon>
        <taxon>Culicidae</taxon>
        <taxon>Anophelinae</taxon>
        <taxon>Anopheles</taxon>
    </lineage>
</organism>
<dbReference type="Pfam" id="PF02223">
    <property type="entry name" value="Thymidylate_kin"/>
    <property type="match status" value="1"/>
</dbReference>
<evidence type="ECO:0000256" key="9">
    <source>
        <dbReference type="ARBA" id="ARBA00022840"/>
    </source>
</evidence>
<comment type="pathway">
    <text evidence="1">Pyrimidine metabolism; dTTP biosynthesis.</text>
</comment>
<dbReference type="HAMAP" id="MF_00165">
    <property type="entry name" value="Thymidylate_kinase"/>
    <property type="match status" value="1"/>
</dbReference>
<sequence length="211" mass="24267">MSEQGRKRGAFIVLEGCDRAGKTTQCKQLVEQLTSAGHKAKFMNFPDRSTQYGQLIDRYLTRKDDIVDQGIHLLFTLNRWELLCEMERQLKSGVTLIVDRYSFSGVAFSAAKGLDMEWCKAPEAGLLKPDLVILLTMTAEALAKRGGFGDERYEVPELQTKVMEKYLLLKDDRYWKVLSADKPFDELTKELYEIVLNVMDRSGERSLERLW</sequence>
<dbReference type="Proteomes" id="UP000069272">
    <property type="component" value="Chromosome 3L"/>
</dbReference>
<dbReference type="CDD" id="cd01672">
    <property type="entry name" value="TMPK"/>
    <property type="match status" value="1"/>
</dbReference>
<dbReference type="NCBIfam" id="TIGR00041">
    <property type="entry name" value="DTMP_kinase"/>
    <property type="match status" value="1"/>
</dbReference>
<reference evidence="11 12" key="1">
    <citation type="journal article" date="2017" name="G3 (Bethesda)">
        <title>The Physical Genome Mapping of Anopheles albimanus Corrected Scaffold Misassemblies and Identified Interarm Rearrangements in Genus Anopheles.</title>
        <authorList>
            <person name="Artemov G.N."/>
            <person name="Peery A.N."/>
            <person name="Jiang X."/>
            <person name="Tu Z."/>
            <person name="Stegniy V.N."/>
            <person name="Sharakhova M.V."/>
            <person name="Sharakhov I.V."/>
        </authorList>
    </citation>
    <scope>NUCLEOTIDE SEQUENCE [LARGE SCALE GENOMIC DNA]</scope>
    <source>
        <strain evidence="11 12">ALBI9_A</strain>
    </source>
</reference>
<keyword evidence="12" id="KW-1185">Reference proteome</keyword>
<dbReference type="VEuPathDB" id="VectorBase:AALB20_029858"/>
<dbReference type="GO" id="GO:0006235">
    <property type="term" value="P:dTTP biosynthetic process"/>
    <property type="evidence" value="ECO:0007669"/>
    <property type="project" value="TreeGrafter"/>
</dbReference>
<dbReference type="InterPro" id="IPR027417">
    <property type="entry name" value="P-loop_NTPase"/>
</dbReference>
<dbReference type="EC" id="2.7.4.9" evidence="3"/>
<evidence type="ECO:0000256" key="7">
    <source>
        <dbReference type="ARBA" id="ARBA00022741"/>
    </source>
</evidence>
<dbReference type="GO" id="GO:0005829">
    <property type="term" value="C:cytosol"/>
    <property type="evidence" value="ECO:0007669"/>
    <property type="project" value="TreeGrafter"/>
</dbReference>
<dbReference type="EnsemblMetazoa" id="AALB004869-RA">
    <property type="protein sequence ID" value="AALB004869-PA"/>
    <property type="gene ID" value="AALB004869"/>
</dbReference>
<dbReference type="GO" id="GO:0005634">
    <property type="term" value="C:nucleus"/>
    <property type="evidence" value="ECO:0007669"/>
    <property type="project" value="TreeGrafter"/>
</dbReference>
<dbReference type="PANTHER" id="PTHR10344:SF1">
    <property type="entry name" value="THYMIDYLATE KINASE"/>
    <property type="match status" value="1"/>
</dbReference>
<keyword evidence="7" id="KW-0547">Nucleotide-binding</keyword>
<evidence type="ECO:0000256" key="3">
    <source>
        <dbReference type="ARBA" id="ARBA00012980"/>
    </source>
</evidence>
<dbReference type="GO" id="GO:0004798">
    <property type="term" value="F:dTMP kinase activity"/>
    <property type="evidence" value="ECO:0007669"/>
    <property type="project" value="UniProtKB-EC"/>
</dbReference>
<proteinExistence type="inferred from homology"/>
<feature type="domain" description="Thymidylate kinase-like" evidence="10">
    <location>
        <begin position="14"/>
        <end position="190"/>
    </location>
</feature>
<evidence type="ECO:0000256" key="6">
    <source>
        <dbReference type="ARBA" id="ARBA00022727"/>
    </source>
</evidence>
<evidence type="ECO:0000256" key="5">
    <source>
        <dbReference type="ARBA" id="ARBA00022679"/>
    </source>
</evidence>
<keyword evidence="6" id="KW-0545">Nucleotide biosynthesis</keyword>
<dbReference type="InterPro" id="IPR018095">
    <property type="entry name" value="Thymidylate_kin_CS"/>
</dbReference>
<dbReference type="PROSITE" id="PS01331">
    <property type="entry name" value="THYMIDYLATE_KINASE"/>
    <property type="match status" value="1"/>
</dbReference>
<keyword evidence="8" id="KW-0418">Kinase</keyword>
<evidence type="ECO:0000259" key="10">
    <source>
        <dbReference type="Pfam" id="PF02223"/>
    </source>
</evidence>
<evidence type="ECO:0000256" key="4">
    <source>
        <dbReference type="ARBA" id="ARBA00017144"/>
    </source>
</evidence>
<protein>
    <recommendedName>
        <fullName evidence="4">Thymidylate kinase</fullName>
        <ecNumber evidence="3">2.7.4.9</ecNumber>
    </recommendedName>
</protein>
<dbReference type="SUPFAM" id="SSF52540">
    <property type="entry name" value="P-loop containing nucleoside triphosphate hydrolases"/>
    <property type="match status" value="1"/>
</dbReference>
<dbReference type="STRING" id="7167.A0A182FEC8"/>
<dbReference type="GO" id="GO:0006233">
    <property type="term" value="P:dTDP biosynthetic process"/>
    <property type="evidence" value="ECO:0007669"/>
    <property type="project" value="InterPro"/>
</dbReference>
<dbReference type="FunFam" id="3.40.50.300:FF:000679">
    <property type="entry name" value="Thymidylate kinase"/>
    <property type="match status" value="1"/>
</dbReference>
<keyword evidence="5" id="KW-0808">Transferase</keyword>